<evidence type="ECO:0000256" key="5">
    <source>
        <dbReference type="ARBA" id="ARBA00022801"/>
    </source>
</evidence>
<comment type="similarity">
    <text evidence="1">Belongs to the peptidase M43B family.</text>
</comment>
<evidence type="ECO:0000256" key="7">
    <source>
        <dbReference type="ARBA" id="ARBA00023049"/>
    </source>
</evidence>
<keyword evidence="3" id="KW-0479">Metal-binding</keyword>
<dbReference type="Proteomes" id="UP000183809">
    <property type="component" value="Unassembled WGS sequence"/>
</dbReference>
<evidence type="ECO:0000256" key="1">
    <source>
        <dbReference type="ARBA" id="ARBA00008721"/>
    </source>
</evidence>
<evidence type="ECO:0000256" key="2">
    <source>
        <dbReference type="ARBA" id="ARBA00022670"/>
    </source>
</evidence>
<evidence type="ECO:0000259" key="10">
    <source>
        <dbReference type="Pfam" id="PF05572"/>
    </source>
</evidence>
<name>A0A1J9RU87_9PEZI</name>
<feature type="signal peptide" evidence="9">
    <location>
        <begin position="1"/>
        <end position="20"/>
    </location>
</feature>
<organism evidence="11 12">
    <name type="scientific">Diplodia corticola</name>
    <dbReference type="NCBI Taxonomy" id="236234"/>
    <lineage>
        <taxon>Eukaryota</taxon>
        <taxon>Fungi</taxon>
        <taxon>Dikarya</taxon>
        <taxon>Ascomycota</taxon>
        <taxon>Pezizomycotina</taxon>
        <taxon>Dothideomycetes</taxon>
        <taxon>Dothideomycetes incertae sedis</taxon>
        <taxon>Botryosphaeriales</taxon>
        <taxon>Botryosphaeriaceae</taxon>
        <taxon>Diplodia</taxon>
    </lineage>
</organism>
<dbReference type="CDD" id="cd04275">
    <property type="entry name" value="ZnMc_pappalysin_like"/>
    <property type="match status" value="1"/>
</dbReference>
<dbReference type="GO" id="GO:0008237">
    <property type="term" value="F:metallopeptidase activity"/>
    <property type="evidence" value="ECO:0007669"/>
    <property type="project" value="UniProtKB-KW"/>
</dbReference>
<dbReference type="InterPro" id="IPR024079">
    <property type="entry name" value="MetalloPept_cat_dom_sf"/>
</dbReference>
<proteinExistence type="inferred from homology"/>
<evidence type="ECO:0000313" key="11">
    <source>
        <dbReference type="EMBL" id="OJD31420.1"/>
    </source>
</evidence>
<gene>
    <name evidence="11" type="ORF">BKCO1_4800069</name>
</gene>
<dbReference type="Gene3D" id="3.40.390.10">
    <property type="entry name" value="Collagenase (Catalytic Domain)"/>
    <property type="match status" value="1"/>
</dbReference>
<sequence>MVRIIDTSIALAAFASCAAASVTGQPQSGPCGTLANVVKRNAPRDAGDIKVRQAASNGTNSTATLDLYYHVMLAEGNHTTDFITDELLKHQTTVLNEGFVPMGYQFRLAETTWSNNASWFYNATQQSRQETDMKTALRKGDKAALNVYIVGLWDASISAWSTVPLELDFNIPADGVVLHNSVLPGGSNTVWTLGKTLIHEVGHWVGLYHTFDGNCVYNDDYVDDTPLEATPAQSWDALGGCPVGRDSCPDAPGLDPIHNYMDYTSDECRYEFTPGQIAYAHNEMKTHRGVVV</sequence>
<keyword evidence="5" id="KW-0378">Hydrolase</keyword>
<dbReference type="STRING" id="236234.A0A1J9RU87"/>
<keyword evidence="12" id="KW-1185">Reference proteome</keyword>
<protein>
    <submittedName>
        <fullName evidence="11">Metalloprotease</fullName>
    </submittedName>
</protein>
<reference evidence="11 12" key="1">
    <citation type="submission" date="2016-10" db="EMBL/GenBank/DDBJ databases">
        <title>Proteomics and genomics reveal pathogen-plant mechanisms compatible with a hemibiotrophic lifestyle of Diplodia corticola.</title>
        <authorList>
            <person name="Fernandes I."/>
            <person name="De Jonge R."/>
            <person name="Van De Peer Y."/>
            <person name="Devreese B."/>
            <person name="Alves A."/>
            <person name="Esteves A.C."/>
        </authorList>
    </citation>
    <scope>NUCLEOTIDE SEQUENCE [LARGE SCALE GENOMIC DNA]</scope>
    <source>
        <strain evidence="11 12">CBS 112549</strain>
    </source>
</reference>
<dbReference type="GeneID" id="31016772"/>
<evidence type="ECO:0000256" key="8">
    <source>
        <dbReference type="ARBA" id="ARBA00023157"/>
    </source>
</evidence>
<dbReference type="PANTHER" id="PTHR47466">
    <property type="match status" value="1"/>
</dbReference>
<evidence type="ECO:0000256" key="3">
    <source>
        <dbReference type="ARBA" id="ARBA00022723"/>
    </source>
</evidence>
<accession>A0A1J9RU87</accession>
<dbReference type="PROSITE" id="PS51257">
    <property type="entry name" value="PROKAR_LIPOPROTEIN"/>
    <property type="match status" value="1"/>
</dbReference>
<keyword evidence="4 9" id="KW-0732">Signal</keyword>
<keyword evidence="8" id="KW-1015">Disulfide bond</keyword>
<dbReference type="RefSeq" id="XP_020127680.1">
    <property type="nucleotide sequence ID" value="XM_020276511.1"/>
</dbReference>
<feature type="chain" id="PRO_5012205017" evidence="9">
    <location>
        <begin position="21"/>
        <end position="292"/>
    </location>
</feature>
<evidence type="ECO:0000256" key="9">
    <source>
        <dbReference type="SAM" id="SignalP"/>
    </source>
</evidence>
<dbReference type="OrthoDB" id="536211at2759"/>
<evidence type="ECO:0000256" key="6">
    <source>
        <dbReference type="ARBA" id="ARBA00022833"/>
    </source>
</evidence>
<feature type="domain" description="Peptidase M43 pregnancy-associated plasma-A" evidence="10">
    <location>
        <begin position="161"/>
        <end position="279"/>
    </location>
</feature>
<dbReference type="InterPro" id="IPR008754">
    <property type="entry name" value="Peptidase_M43"/>
</dbReference>
<evidence type="ECO:0000256" key="4">
    <source>
        <dbReference type="ARBA" id="ARBA00022729"/>
    </source>
</evidence>
<dbReference type="GO" id="GO:0006508">
    <property type="term" value="P:proteolysis"/>
    <property type="evidence" value="ECO:0007669"/>
    <property type="project" value="UniProtKB-KW"/>
</dbReference>
<evidence type="ECO:0000313" key="12">
    <source>
        <dbReference type="Proteomes" id="UP000183809"/>
    </source>
</evidence>
<keyword evidence="6" id="KW-0862">Zinc</keyword>
<keyword evidence="2 11" id="KW-0645">Protease</keyword>
<comment type="caution">
    <text evidence="11">The sequence shown here is derived from an EMBL/GenBank/DDBJ whole genome shotgun (WGS) entry which is preliminary data.</text>
</comment>
<keyword evidence="7 11" id="KW-0482">Metalloprotease</keyword>
<dbReference type="GO" id="GO:0046872">
    <property type="term" value="F:metal ion binding"/>
    <property type="evidence" value="ECO:0007669"/>
    <property type="project" value="UniProtKB-KW"/>
</dbReference>
<dbReference type="PANTHER" id="PTHR47466:SF1">
    <property type="entry name" value="METALLOPROTEASE MEP1 (AFU_ORTHOLOGUE AFUA_1G07730)-RELATED"/>
    <property type="match status" value="1"/>
</dbReference>
<dbReference type="SUPFAM" id="SSF55486">
    <property type="entry name" value="Metalloproteases ('zincins'), catalytic domain"/>
    <property type="match status" value="1"/>
</dbReference>
<dbReference type="AlphaFoldDB" id="A0A1J9RU87"/>
<dbReference type="EMBL" id="MNUE01000048">
    <property type="protein sequence ID" value="OJD31420.1"/>
    <property type="molecule type" value="Genomic_DNA"/>
</dbReference>
<dbReference type="Pfam" id="PF05572">
    <property type="entry name" value="Peptidase_M43"/>
    <property type="match status" value="1"/>
</dbReference>